<dbReference type="GO" id="GO:0016616">
    <property type="term" value="F:oxidoreductase activity, acting on the CH-OH group of donors, NAD or NADP as acceptor"/>
    <property type="evidence" value="ECO:0007669"/>
    <property type="project" value="TreeGrafter"/>
</dbReference>
<dbReference type="PANTHER" id="PTHR10366:SF852">
    <property type="entry name" value="CINNAMOYL-COA REDUCTASE CAD2"/>
    <property type="match status" value="1"/>
</dbReference>
<evidence type="ECO:0000256" key="1">
    <source>
        <dbReference type="ARBA" id="ARBA00022857"/>
    </source>
</evidence>
<dbReference type="InterPro" id="IPR036291">
    <property type="entry name" value="NAD(P)-bd_dom_sf"/>
</dbReference>
<protein>
    <submittedName>
        <fullName evidence="3">Tetraketide alpha-pyrone reductase 1</fullName>
    </submittedName>
</protein>
<evidence type="ECO:0000313" key="3">
    <source>
        <dbReference type="EMBL" id="KAB1224863.1"/>
    </source>
</evidence>
<dbReference type="AlphaFoldDB" id="A0A6A1WJ74"/>
<sequence length="139" mass="15636">MELRKDFSYSKQICWKKVALIPLLKDAKSELIDPAVKGTLNVLRSCAKAPSVKRVVITASISSVMCHRKPLTPEVVLDETWFSDTVRCEELKIEDDKPSLPAYKVSRDRARSLGINFIPLEVSLGNTVESLKEKGFLIF</sequence>
<accession>A0A6A1WJ74</accession>
<dbReference type="PANTHER" id="PTHR10366">
    <property type="entry name" value="NAD DEPENDENT EPIMERASE/DEHYDRATASE"/>
    <property type="match status" value="1"/>
</dbReference>
<evidence type="ECO:0000256" key="2">
    <source>
        <dbReference type="ARBA" id="ARBA00023002"/>
    </source>
</evidence>
<name>A0A6A1WJ74_9ROSI</name>
<organism evidence="3 4">
    <name type="scientific">Morella rubra</name>
    <name type="common">Chinese bayberry</name>
    <dbReference type="NCBI Taxonomy" id="262757"/>
    <lineage>
        <taxon>Eukaryota</taxon>
        <taxon>Viridiplantae</taxon>
        <taxon>Streptophyta</taxon>
        <taxon>Embryophyta</taxon>
        <taxon>Tracheophyta</taxon>
        <taxon>Spermatophyta</taxon>
        <taxon>Magnoliopsida</taxon>
        <taxon>eudicotyledons</taxon>
        <taxon>Gunneridae</taxon>
        <taxon>Pentapetalae</taxon>
        <taxon>rosids</taxon>
        <taxon>fabids</taxon>
        <taxon>Fagales</taxon>
        <taxon>Myricaceae</taxon>
        <taxon>Morella</taxon>
    </lineage>
</organism>
<evidence type="ECO:0000313" key="4">
    <source>
        <dbReference type="Proteomes" id="UP000516437"/>
    </source>
</evidence>
<dbReference type="SUPFAM" id="SSF51735">
    <property type="entry name" value="NAD(P)-binding Rossmann-fold domains"/>
    <property type="match status" value="1"/>
</dbReference>
<dbReference type="Gene3D" id="3.40.50.720">
    <property type="entry name" value="NAD(P)-binding Rossmann-like Domain"/>
    <property type="match status" value="2"/>
</dbReference>
<dbReference type="OrthoDB" id="2735536at2759"/>
<dbReference type="EMBL" id="RXIC02000019">
    <property type="protein sequence ID" value="KAB1224863.1"/>
    <property type="molecule type" value="Genomic_DNA"/>
</dbReference>
<dbReference type="InterPro" id="IPR050425">
    <property type="entry name" value="NAD(P)_dehydrat-like"/>
</dbReference>
<keyword evidence="4" id="KW-1185">Reference proteome</keyword>
<keyword evidence="2" id="KW-0560">Oxidoreductase</keyword>
<comment type="caution">
    <text evidence="3">The sequence shown here is derived from an EMBL/GenBank/DDBJ whole genome shotgun (WGS) entry which is preliminary data.</text>
</comment>
<gene>
    <name evidence="3" type="ORF">CJ030_MR1G013959</name>
</gene>
<proteinExistence type="predicted"/>
<keyword evidence="1" id="KW-0521">NADP</keyword>
<reference evidence="3 4" key="1">
    <citation type="journal article" date="2019" name="Plant Biotechnol. J.">
        <title>The red bayberry genome and genetic basis of sex determination.</title>
        <authorList>
            <person name="Jia H.M."/>
            <person name="Jia H.J."/>
            <person name="Cai Q.L."/>
            <person name="Wang Y."/>
            <person name="Zhao H.B."/>
            <person name="Yang W.F."/>
            <person name="Wang G.Y."/>
            <person name="Li Y.H."/>
            <person name="Zhan D.L."/>
            <person name="Shen Y.T."/>
            <person name="Niu Q.F."/>
            <person name="Chang L."/>
            <person name="Qiu J."/>
            <person name="Zhao L."/>
            <person name="Xie H.B."/>
            <person name="Fu W.Y."/>
            <person name="Jin J."/>
            <person name="Li X.W."/>
            <person name="Jiao Y."/>
            <person name="Zhou C.C."/>
            <person name="Tu T."/>
            <person name="Chai C.Y."/>
            <person name="Gao J.L."/>
            <person name="Fan L.J."/>
            <person name="van de Weg E."/>
            <person name="Wang J.Y."/>
            <person name="Gao Z.S."/>
        </authorList>
    </citation>
    <scope>NUCLEOTIDE SEQUENCE [LARGE SCALE GENOMIC DNA]</scope>
    <source>
        <tissue evidence="3">Leaves</tissue>
    </source>
</reference>
<dbReference type="Proteomes" id="UP000516437">
    <property type="component" value="Chromosome 1"/>
</dbReference>